<dbReference type="EMBL" id="JBEGDG010000029">
    <property type="protein sequence ID" value="MEQ6357562.1"/>
    <property type="molecule type" value="Genomic_DNA"/>
</dbReference>
<dbReference type="GO" id="GO:0050480">
    <property type="term" value="F:imidazolonepropionase activity"/>
    <property type="evidence" value="ECO:0007669"/>
    <property type="project" value="UniProtKB-EC"/>
</dbReference>
<dbReference type="NCBIfam" id="TIGR01224">
    <property type="entry name" value="hutI"/>
    <property type="match status" value="1"/>
</dbReference>
<gene>
    <name evidence="7 9" type="primary">hutI</name>
    <name evidence="9" type="ORF">ABNX05_23445</name>
</gene>
<feature type="binding site" evidence="7">
    <location>
        <position position="329"/>
    </location>
    <ligand>
        <name>N-formimidoyl-L-glutamate</name>
        <dbReference type="ChEBI" id="CHEBI:58928"/>
    </ligand>
</feature>
<dbReference type="Proteomes" id="UP001478862">
    <property type="component" value="Unassembled WGS sequence"/>
</dbReference>
<evidence type="ECO:0000256" key="5">
    <source>
        <dbReference type="ARBA" id="ARBA00022833"/>
    </source>
</evidence>
<keyword evidence="4 7" id="KW-0369">Histidine metabolism</keyword>
<comment type="similarity">
    <text evidence="7">Belongs to the metallo-dependent hydrolases superfamily. HutI family.</text>
</comment>
<accession>A0ABV1MYH4</accession>
<evidence type="ECO:0000256" key="2">
    <source>
        <dbReference type="ARBA" id="ARBA00022723"/>
    </source>
</evidence>
<reference evidence="9 10" key="1">
    <citation type="submission" date="2024-06" db="EMBL/GenBank/DDBJ databases">
        <title>Lysinibacillus zambalefons sp. nov., a Novel Firmicute Isolated from the Poon Bato Zambales Hyperalkaline Spring.</title>
        <authorList>
            <person name="Aja J.A."/>
            <person name="Lazaro J.E.H."/>
            <person name="Llorin L.D."/>
            <person name="Lim K.R."/>
            <person name="Teodosio J."/>
            <person name="Dalisay D.S."/>
        </authorList>
    </citation>
    <scope>NUCLEOTIDE SEQUENCE [LARGE SCALE GENOMIC DNA]</scope>
    <source>
        <strain evidence="9 10">M3</strain>
    </source>
</reference>
<feature type="binding site" evidence="7">
    <location>
        <position position="188"/>
    </location>
    <ligand>
        <name>4-imidazolone-5-propanoate</name>
        <dbReference type="ChEBI" id="CHEBI:77893"/>
    </ligand>
</feature>
<feature type="binding site" evidence="7">
    <location>
        <position position="256"/>
    </location>
    <ligand>
        <name>4-imidazolone-5-propanoate</name>
        <dbReference type="ChEBI" id="CHEBI:77893"/>
    </ligand>
</feature>
<keyword evidence="3 7" id="KW-0378">Hydrolase</keyword>
<comment type="cofactor">
    <cofactor evidence="7">
        <name>Zn(2+)</name>
        <dbReference type="ChEBI" id="CHEBI:29105"/>
    </cofactor>
    <cofactor evidence="7">
        <name>Fe(3+)</name>
        <dbReference type="ChEBI" id="CHEBI:29034"/>
    </cofactor>
    <text evidence="7">Binds 1 zinc or iron ion per subunit.</text>
</comment>
<comment type="pathway">
    <text evidence="7">Amino-acid degradation; L-histidine degradation into L-glutamate; N-formimidoyl-L-glutamate from L-histidine: step 3/3.</text>
</comment>
<evidence type="ECO:0000256" key="7">
    <source>
        <dbReference type="HAMAP-Rule" id="MF_00372"/>
    </source>
</evidence>
<feature type="binding site" evidence="7">
    <location>
        <position position="92"/>
    </location>
    <ligand>
        <name>4-imidazolone-5-propanoate</name>
        <dbReference type="ChEBI" id="CHEBI:77893"/>
    </ligand>
</feature>
<dbReference type="Gene3D" id="2.30.40.10">
    <property type="entry name" value="Urease, subunit C, domain 1"/>
    <property type="match status" value="1"/>
</dbReference>
<feature type="binding site" evidence="7">
    <location>
        <position position="83"/>
    </location>
    <ligand>
        <name>Fe(3+)</name>
        <dbReference type="ChEBI" id="CHEBI:29034"/>
    </ligand>
</feature>
<evidence type="ECO:0000256" key="4">
    <source>
        <dbReference type="ARBA" id="ARBA00022808"/>
    </source>
</evidence>
<feature type="binding site" evidence="7">
    <location>
        <position position="327"/>
    </location>
    <ligand>
        <name>Zn(2+)</name>
        <dbReference type="ChEBI" id="CHEBI:29105"/>
    </ligand>
</feature>
<feature type="binding site" evidence="7">
    <location>
        <position position="327"/>
    </location>
    <ligand>
        <name>Fe(3+)</name>
        <dbReference type="ChEBI" id="CHEBI:29034"/>
    </ligand>
</feature>
<keyword evidence="6 7" id="KW-0408">Iron</keyword>
<feature type="binding site" evidence="7">
    <location>
        <position position="85"/>
    </location>
    <ligand>
        <name>Zn(2+)</name>
        <dbReference type="ChEBI" id="CHEBI:29105"/>
    </ligand>
</feature>
<feature type="binding site" evidence="7">
    <location>
        <position position="253"/>
    </location>
    <ligand>
        <name>Zn(2+)</name>
        <dbReference type="ChEBI" id="CHEBI:29105"/>
    </ligand>
</feature>
<evidence type="ECO:0000256" key="1">
    <source>
        <dbReference type="ARBA" id="ARBA00012864"/>
    </source>
</evidence>
<dbReference type="InterPro" id="IPR032466">
    <property type="entry name" value="Metal_Hydrolase"/>
</dbReference>
<dbReference type="InterPro" id="IPR006680">
    <property type="entry name" value="Amidohydro-rel"/>
</dbReference>
<feature type="binding site" evidence="7">
    <location>
        <position position="332"/>
    </location>
    <ligand>
        <name>4-imidazolone-5-propanoate</name>
        <dbReference type="ChEBI" id="CHEBI:77893"/>
    </ligand>
</feature>
<comment type="caution">
    <text evidence="9">The sequence shown here is derived from an EMBL/GenBank/DDBJ whole genome shotgun (WGS) entry which is preliminary data.</text>
</comment>
<proteinExistence type="inferred from homology"/>
<feature type="binding site" evidence="7">
    <location>
        <position position="85"/>
    </location>
    <ligand>
        <name>Fe(3+)</name>
        <dbReference type="ChEBI" id="CHEBI:29034"/>
    </ligand>
</feature>
<evidence type="ECO:0000259" key="8">
    <source>
        <dbReference type="Pfam" id="PF01979"/>
    </source>
</evidence>
<keyword evidence="7" id="KW-0963">Cytoplasm</keyword>
<feature type="binding site" evidence="7">
    <location>
        <position position="331"/>
    </location>
    <ligand>
        <name>N-formimidoyl-L-glutamate</name>
        <dbReference type="ChEBI" id="CHEBI:58928"/>
    </ligand>
</feature>
<comment type="catalytic activity">
    <reaction evidence="7">
        <text>4-imidazolone-5-propanoate + H2O = N-formimidoyl-L-glutamate</text>
        <dbReference type="Rhea" id="RHEA:23660"/>
        <dbReference type="ChEBI" id="CHEBI:15377"/>
        <dbReference type="ChEBI" id="CHEBI:58928"/>
        <dbReference type="ChEBI" id="CHEBI:77893"/>
        <dbReference type="EC" id="3.5.2.7"/>
    </reaction>
</comment>
<dbReference type="EC" id="3.5.2.7" evidence="1 7"/>
<keyword evidence="10" id="KW-1185">Reference proteome</keyword>
<evidence type="ECO:0000313" key="10">
    <source>
        <dbReference type="Proteomes" id="UP001478862"/>
    </source>
</evidence>
<organism evidence="9 10">
    <name type="scientific">Lysinibacillus zambalensis</name>
    <dbReference type="NCBI Taxonomy" id="3160866"/>
    <lineage>
        <taxon>Bacteria</taxon>
        <taxon>Bacillati</taxon>
        <taxon>Bacillota</taxon>
        <taxon>Bacilli</taxon>
        <taxon>Bacillales</taxon>
        <taxon>Bacillaceae</taxon>
        <taxon>Lysinibacillus</taxon>
    </lineage>
</organism>
<dbReference type="HAMAP" id="MF_00372">
    <property type="entry name" value="HutI"/>
    <property type="match status" value="1"/>
</dbReference>
<evidence type="ECO:0000256" key="6">
    <source>
        <dbReference type="ARBA" id="ARBA00023004"/>
    </source>
</evidence>
<dbReference type="Gene3D" id="3.20.20.140">
    <property type="entry name" value="Metal-dependent hydrolases"/>
    <property type="match status" value="1"/>
</dbReference>
<dbReference type="CDD" id="cd01296">
    <property type="entry name" value="Imidazolone-5PH"/>
    <property type="match status" value="1"/>
</dbReference>
<feature type="binding site" evidence="7">
    <location>
        <position position="253"/>
    </location>
    <ligand>
        <name>Fe(3+)</name>
        <dbReference type="ChEBI" id="CHEBI:29034"/>
    </ligand>
</feature>
<dbReference type="InterPro" id="IPR011059">
    <property type="entry name" value="Metal-dep_hydrolase_composite"/>
</dbReference>
<comment type="function">
    <text evidence="7">Catalyzes the hydrolytic cleavage of the carbon-nitrogen bond in imidazolone-5-propanoate to yield N-formimidoyl-L-glutamate. It is the third step in the universal histidine degradation pathway.</text>
</comment>
<feature type="domain" description="Amidohydrolase-related" evidence="8">
    <location>
        <begin position="74"/>
        <end position="415"/>
    </location>
</feature>
<dbReference type="SUPFAM" id="SSF51556">
    <property type="entry name" value="Metallo-dependent hydrolases"/>
    <property type="match status" value="1"/>
</dbReference>
<evidence type="ECO:0000313" key="9">
    <source>
        <dbReference type="EMBL" id="MEQ6357562.1"/>
    </source>
</evidence>
<dbReference type="PANTHER" id="PTHR42752">
    <property type="entry name" value="IMIDAZOLONEPROPIONASE"/>
    <property type="match status" value="1"/>
</dbReference>
<dbReference type="Pfam" id="PF01979">
    <property type="entry name" value="Amidohydro_1"/>
    <property type="match status" value="1"/>
</dbReference>
<keyword evidence="5 7" id="KW-0862">Zinc</keyword>
<dbReference type="RefSeq" id="WP_349661891.1">
    <property type="nucleotide sequence ID" value="NZ_JBEGDG010000029.1"/>
</dbReference>
<sequence length="428" mass="46674">MTILIKNANEVITLKSAVQGPRTKEQMRDIAIVENGSVLMEGNSIIAVGSLTQLKADFPDLVKVAEVIEASGKIVMPGLVDCHTHLVHGGTREQEFNMRLNGATYMEIMNAGGGIHATTKWTRETSFGDLYVKTMNHLDVFLKHGVTTVEAKSGYGLDWETEKKQLEVTKELQATHDIDVVSTFMGAHAVPRDYKGREDEFVDLVIHDMLPKVAELNLAEFNDVFCEKGVFTPDQSRRILEAGKALGLTPKIHADEIEPYEGAELAAEVGAISAEHLLVASDEGIQKMAEAGTIAVLLPGTAFFLRAPFARGRLMIDEGVPVAISTDFNPGSSPTLSLPFIMNLACMHMGMTLEEVLTATTVNAAYAINRGHQIGSLEAGKQADVIILNVANYKQLQYFYGMNHTNTVIKNGRVVVQDGILLKNQLVN</sequence>
<dbReference type="InterPro" id="IPR005920">
    <property type="entry name" value="HutI"/>
</dbReference>
<feature type="binding site" evidence="7">
    <location>
        <position position="155"/>
    </location>
    <ligand>
        <name>N-formimidoyl-L-glutamate</name>
        <dbReference type="ChEBI" id="CHEBI:58928"/>
    </ligand>
</feature>
<keyword evidence="2 7" id="KW-0479">Metal-binding</keyword>
<protein>
    <recommendedName>
        <fullName evidence="1 7">Imidazolonepropionase</fullName>
        <ecNumber evidence="1 7">3.5.2.7</ecNumber>
    </recommendedName>
    <alternativeName>
        <fullName evidence="7">Imidazolone-5-propionate hydrolase</fullName>
    </alternativeName>
</protein>
<dbReference type="PANTHER" id="PTHR42752:SF1">
    <property type="entry name" value="IMIDAZOLONEPROPIONASE-RELATED"/>
    <property type="match status" value="1"/>
</dbReference>
<comment type="subcellular location">
    <subcellularLocation>
        <location evidence="7">Cytoplasm</location>
    </subcellularLocation>
</comment>
<evidence type="ECO:0000256" key="3">
    <source>
        <dbReference type="ARBA" id="ARBA00022801"/>
    </source>
</evidence>
<feature type="binding site" evidence="7">
    <location>
        <position position="155"/>
    </location>
    <ligand>
        <name>4-imidazolone-5-propanoate</name>
        <dbReference type="ChEBI" id="CHEBI:77893"/>
    </ligand>
</feature>
<feature type="binding site" evidence="7">
    <location>
        <position position="83"/>
    </location>
    <ligand>
        <name>Zn(2+)</name>
        <dbReference type="ChEBI" id="CHEBI:29105"/>
    </ligand>
</feature>
<dbReference type="SUPFAM" id="SSF51338">
    <property type="entry name" value="Composite domain of metallo-dependent hydrolases"/>
    <property type="match status" value="1"/>
</dbReference>
<name>A0ABV1MYH4_9BACI</name>